<dbReference type="PANTHER" id="PTHR10916:SF0">
    <property type="entry name" value="LARGE RIBOSOMAL SUBUNIT PROTEIN UL29C"/>
    <property type="match status" value="1"/>
</dbReference>
<evidence type="ECO:0000256" key="2">
    <source>
        <dbReference type="ARBA" id="ARBA00022980"/>
    </source>
</evidence>
<accession>A0A6C1B9W2</accession>
<dbReference type="GO" id="GO:0022625">
    <property type="term" value="C:cytosolic large ribosomal subunit"/>
    <property type="evidence" value="ECO:0007669"/>
    <property type="project" value="TreeGrafter"/>
</dbReference>
<dbReference type="AlphaFoldDB" id="A0A6C1B9W2"/>
<dbReference type="InterPro" id="IPR001854">
    <property type="entry name" value="Ribosomal_uL29"/>
</dbReference>
<dbReference type="Proteomes" id="UP000501991">
    <property type="component" value="Chromosome"/>
</dbReference>
<dbReference type="GO" id="GO:0006412">
    <property type="term" value="P:translation"/>
    <property type="evidence" value="ECO:0007669"/>
    <property type="project" value="UniProtKB-UniRule"/>
</dbReference>
<dbReference type="PROSITE" id="PS00579">
    <property type="entry name" value="RIBOSOMAL_L29"/>
    <property type="match status" value="1"/>
</dbReference>
<dbReference type="EMBL" id="CP048836">
    <property type="protein sequence ID" value="QID19054.1"/>
    <property type="molecule type" value="Genomic_DNA"/>
</dbReference>
<proteinExistence type="inferred from homology"/>
<dbReference type="PANTHER" id="PTHR10916">
    <property type="entry name" value="60S RIBOSOMAL PROTEIN L35/50S RIBOSOMAL PROTEIN L29"/>
    <property type="match status" value="1"/>
</dbReference>
<dbReference type="NCBIfam" id="TIGR00012">
    <property type="entry name" value="L29"/>
    <property type="match status" value="1"/>
</dbReference>
<dbReference type="Gene3D" id="1.10.287.310">
    <property type="match status" value="1"/>
</dbReference>
<dbReference type="InterPro" id="IPR036049">
    <property type="entry name" value="Ribosomal_uL29_sf"/>
</dbReference>
<dbReference type="KEGG" id="azq:G3580_16375"/>
<dbReference type="SUPFAM" id="SSF46561">
    <property type="entry name" value="Ribosomal protein L29 (L29p)"/>
    <property type="match status" value="1"/>
</dbReference>
<evidence type="ECO:0000313" key="7">
    <source>
        <dbReference type="Proteomes" id="UP000501991"/>
    </source>
</evidence>
<evidence type="ECO:0000313" key="6">
    <source>
        <dbReference type="EMBL" id="QID19054.1"/>
    </source>
</evidence>
<dbReference type="InterPro" id="IPR050063">
    <property type="entry name" value="Ribosomal_protein_uL29"/>
</dbReference>
<dbReference type="Pfam" id="PF00831">
    <property type="entry name" value="Ribosomal_L29"/>
    <property type="match status" value="1"/>
</dbReference>
<evidence type="ECO:0000256" key="3">
    <source>
        <dbReference type="ARBA" id="ARBA00023274"/>
    </source>
</evidence>
<dbReference type="CDD" id="cd00427">
    <property type="entry name" value="Ribosomal_L29_HIP"/>
    <property type="match status" value="1"/>
</dbReference>
<sequence>MNASELRAKSVEELNTELLELLKAQFSLRMQHATQQLNNTSQLGKVRRDIARVRTLLREKAVQQ</sequence>
<dbReference type="HAMAP" id="MF_00374">
    <property type="entry name" value="Ribosomal_uL29"/>
    <property type="match status" value="1"/>
</dbReference>
<comment type="similarity">
    <text evidence="1 5">Belongs to the universal ribosomal protein uL29 family.</text>
</comment>
<keyword evidence="2 5" id="KW-0689">Ribosomal protein</keyword>
<evidence type="ECO:0000256" key="4">
    <source>
        <dbReference type="ARBA" id="ARBA00035204"/>
    </source>
</evidence>
<evidence type="ECO:0000256" key="5">
    <source>
        <dbReference type="HAMAP-Rule" id="MF_00374"/>
    </source>
</evidence>
<keyword evidence="3 5" id="KW-0687">Ribonucleoprotein</keyword>
<dbReference type="GO" id="GO:0003735">
    <property type="term" value="F:structural constituent of ribosome"/>
    <property type="evidence" value="ECO:0007669"/>
    <property type="project" value="InterPro"/>
</dbReference>
<gene>
    <name evidence="5 6" type="primary">rpmC</name>
    <name evidence="6" type="ORF">G3580_16375</name>
</gene>
<protein>
    <recommendedName>
        <fullName evidence="4 5">Large ribosomal subunit protein uL29</fullName>
    </recommendedName>
</protein>
<organism evidence="6 7">
    <name type="scientific">Nitrogeniibacter mangrovi</name>
    <dbReference type="NCBI Taxonomy" id="2016596"/>
    <lineage>
        <taxon>Bacteria</taxon>
        <taxon>Pseudomonadati</taxon>
        <taxon>Pseudomonadota</taxon>
        <taxon>Betaproteobacteria</taxon>
        <taxon>Rhodocyclales</taxon>
        <taxon>Zoogloeaceae</taxon>
        <taxon>Nitrogeniibacter</taxon>
    </lineage>
</organism>
<dbReference type="RefSeq" id="WP_173767296.1">
    <property type="nucleotide sequence ID" value="NZ_CP048836.1"/>
</dbReference>
<dbReference type="InterPro" id="IPR018254">
    <property type="entry name" value="Ribosomal_uL29_CS"/>
</dbReference>
<reference evidence="6 7" key="1">
    <citation type="submission" date="2020-02" db="EMBL/GenBank/DDBJ databases">
        <title>Nitrogenibacter mangrovi gen. nov., sp. nov. isolated from mangrove sediment, a denitrifying betaproteobacterium.</title>
        <authorList>
            <person name="Liao H."/>
            <person name="Tian Y."/>
        </authorList>
    </citation>
    <scope>NUCLEOTIDE SEQUENCE [LARGE SCALE GENOMIC DNA]</scope>
    <source>
        <strain evidence="6 7">M9-3-2</strain>
    </source>
</reference>
<evidence type="ECO:0000256" key="1">
    <source>
        <dbReference type="ARBA" id="ARBA00009254"/>
    </source>
</evidence>
<dbReference type="FunFam" id="1.10.287.310:FF:000001">
    <property type="entry name" value="50S ribosomal protein L29"/>
    <property type="match status" value="1"/>
</dbReference>
<keyword evidence="7" id="KW-1185">Reference proteome</keyword>
<name>A0A6C1B9W2_9RHOO</name>